<evidence type="ECO:0000313" key="2">
    <source>
        <dbReference type="Proteomes" id="UP000245626"/>
    </source>
</evidence>
<gene>
    <name evidence="1" type="ORF">IE53DRAFT_385391</name>
</gene>
<keyword evidence="2" id="KW-1185">Reference proteome</keyword>
<dbReference type="Proteomes" id="UP000245626">
    <property type="component" value="Unassembled WGS sequence"/>
</dbReference>
<name>A0ACD0P253_9BASI</name>
<evidence type="ECO:0000313" key="1">
    <source>
        <dbReference type="EMBL" id="PWN52198.1"/>
    </source>
</evidence>
<sequence>MATQKIGARTRDLVFQGVNIPTKPSKTSARGLFHQSMRLLPTLMPTLSPCSRNFESCVTDRPGTFILLAILGSLWHNQAEVRQYGIQLWHFAFRTMWASSVFQLGDAKFMAEGMAAMLHSHLFSLMTPDDLIFELGMHAWPTGCSMALDHSWRRMSVSAASTPGREVLGAWLEQGEATKLDEAWRSWCEAEEKNRLCIGSGILESQQAPFSREHTLVRLRESFCQALEPAPDSLWEAPSAEAWARMVVEGELVPTWRRKQMGTLVDELVGVADDEKDGERPLQESASAAMERLGQFGLYALLEGLHGSWLARHQSPYKSGSVMARCFHPFQEPRPTTLTSSSTYPSSSTGCTTMDAYRMALIHPCRPPGLERILGSMKRWMELWRKLKRRRPPPTTRVFDGPETKYRRRGSGDVHSLHLRWHSILLDLCFSVEHVEKCFLLLLPSSEDEKFGSAGGGSLRRPCRLCTNEEERFSSAECPLTSRRRRRRSVYHSVRILDQFSRMNHSSIISLHISQAVCLAFSVLCLVVWFESSCSKGEAEAEGGGRFEISSMSQEEEEEDFEFELDSKILFEGLFEQPPLDDEGREEAIRWVRKGDLTRSTFRGSPFSSWPEVLRNLLQEIKVVQASWHSANRWLEQSKLVLDAIQLGGPSFRDPLTLV</sequence>
<accession>A0ACD0P253</accession>
<proteinExistence type="predicted"/>
<dbReference type="EMBL" id="KZ819791">
    <property type="protein sequence ID" value="PWN52198.1"/>
    <property type="molecule type" value="Genomic_DNA"/>
</dbReference>
<organism evidence="1 2">
    <name type="scientific">Violaceomyces palustris</name>
    <dbReference type="NCBI Taxonomy" id="1673888"/>
    <lineage>
        <taxon>Eukaryota</taxon>
        <taxon>Fungi</taxon>
        <taxon>Dikarya</taxon>
        <taxon>Basidiomycota</taxon>
        <taxon>Ustilaginomycotina</taxon>
        <taxon>Ustilaginomycetes</taxon>
        <taxon>Violaceomycetales</taxon>
        <taxon>Violaceomycetaceae</taxon>
        <taxon>Violaceomyces</taxon>
    </lineage>
</organism>
<protein>
    <submittedName>
        <fullName evidence="1">Uncharacterized protein</fullName>
    </submittedName>
</protein>
<reference evidence="1 2" key="1">
    <citation type="journal article" date="2018" name="Mol. Biol. Evol.">
        <title>Broad Genomic Sampling Reveals a Smut Pathogenic Ancestry of the Fungal Clade Ustilaginomycotina.</title>
        <authorList>
            <person name="Kijpornyongpan T."/>
            <person name="Mondo S.J."/>
            <person name="Barry K."/>
            <person name="Sandor L."/>
            <person name="Lee J."/>
            <person name="Lipzen A."/>
            <person name="Pangilinan J."/>
            <person name="LaButti K."/>
            <person name="Hainaut M."/>
            <person name="Henrissat B."/>
            <person name="Grigoriev I.V."/>
            <person name="Spatafora J.W."/>
            <person name="Aime M.C."/>
        </authorList>
    </citation>
    <scope>NUCLEOTIDE SEQUENCE [LARGE SCALE GENOMIC DNA]</scope>
    <source>
        <strain evidence="1 2">SA 807</strain>
    </source>
</reference>